<protein>
    <submittedName>
        <fullName evidence="8">HAMP domain-containing protein</fullName>
    </submittedName>
</protein>
<comment type="subcellular location">
    <subcellularLocation>
        <location evidence="1">Membrane</location>
    </subcellularLocation>
</comment>
<evidence type="ECO:0000256" key="3">
    <source>
        <dbReference type="ARBA" id="ARBA00029447"/>
    </source>
</evidence>
<dbReference type="SUPFAM" id="SSF158472">
    <property type="entry name" value="HAMP domain-like"/>
    <property type="match status" value="1"/>
</dbReference>
<gene>
    <name evidence="8" type="ORF">GH815_12000</name>
</gene>
<dbReference type="Gene3D" id="1.10.287.950">
    <property type="entry name" value="Methyl-accepting chemotaxis protein"/>
    <property type="match status" value="1"/>
</dbReference>
<dbReference type="GO" id="GO:0006935">
    <property type="term" value="P:chemotaxis"/>
    <property type="evidence" value="ECO:0007669"/>
    <property type="project" value="UniProtKB-KW"/>
</dbReference>
<feature type="domain" description="HAMP" evidence="7">
    <location>
        <begin position="331"/>
        <end position="384"/>
    </location>
</feature>
<evidence type="ECO:0000259" key="7">
    <source>
        <dbReference type="PROSITE" id="PS50885"/>
    </source>
</evidence>
<dbReference type="Pfam" id="PF00015">
    <property type="entry name" value="MCPsignal"/>
    <property type="match status" value="1"/>
</dbReference>
<keyword evidence="5" id="KW-0472">Membrane</keyword>
<accession>A0A844BGT6</accession>
<dbReference type="PROSITE" id="PS50111">
    <property type="entry name" value="CHEMOTAXIS_TRANSDUC_2"/>
    <property type="match status" value="1"/>
</dbReference>
<evidence type="ECO:0000313" key="8">
    <source>
        <dbReference type="EMBL" id="MRH21718.1"/>
    </source>
</evidence>
<dbReference type="InterPro" id="IPR003660">
    <property type="entry name" value="HAMP_dom"/>
</dbReference>
<dbReference type="Gene3D" id="1.10.8.500">
    <property type="entry name" value="HAMP domain in histidine kinase"/>
    <property type="match status" value="1"/>
</dbReference>
<dbReference type="FunFam" id="1.10.287.950:FF:000001">
    <property type="entry name" value="Methyl-accepting chemotaxis sensory transducer"/>
    <property type="match status" value="1"/>
</dbReference>
<dbReference type="PANTHER" id="PTHR43531:SF11">
    <property type="entry name" value="METHYL-ACCEPTING CHEMOTAXIS PROTEIN 3"/>
    <property type="match status" value="1"/>
</dbReference>
<evidence type="ECO:0000256" key="2">
    <source>
        <dbReference type="ARBA" id="ARBA00022500"/>
    </source>
</evidence>
<dbReference type="PANTHER" id="PTHR43531">
    <property type="entry name" value="PROTEIN ICFG"/>
    <property type="match status" value="1"/>
</dbReference>
<keyword evidence="5" id="KW-0812">Transmembrane</keyword>
<dbReference type="RefSeq" id="WP_153749013.1">
    <property type="nucleotide sequence ID" value="NZ_BAAADI010000020.1"/>
</dbReference>
<reference evidence="8 9" key="1">
    <citation type="submission" date="2019-11" db="EMBL/GenBank/DDBJ databases">
        <title>Draft Whole-Genome sequence of the marine photosynthetic bacterium Rhodovulum strictum DSM 11289.</title>
        <authorList>
            <person name="Kyndt J.A."/>
            <person name="Meyer T.E."/>
        </authorList>
    </citation>
    <scope>NUCLEOTIDE SEQUENCE [LARGE SCALE GENOMIC DNA]</scope>
    <source>
        <strain evidence="8 9">DSM 11289</strain>
    </source>
</reference>
<keyword evidence="5" id="KW-1133">Transmembrane helix</keyword>
<dbReference type="GO" id="GO:0007165">
    <property type="term" value="P:signal transduction"/>
    <property type="evidence" value="ECO:0007669"/>
    <property type="project" value="UniProtKB-KW"/>
</dbReference>
<feature type="transmembrane region" description="Helical" evidence="5">
    <location>
        <begin position="311"/>
        <end position="333"/>
    </location>
</feature>
<dbReference type="Gene3D" id="3.30.450.20">
    <property type="entry name" value="PAS domain"/>
    <property type="match status" value="1"/>
</dbReference>
<dbReference type="Pfam" id="PF22673">
    <property type="entry name" value="MCP-like_PDC_1"/>
    <property type="match status" value="1"/>
</dbReference>
<feature type="transmembrane region" description="Helical" evidence="5">
    <location>
        <begin position="12"/>
        <end position="33"/>
    </location>
</feature>
<dbReference type="AlphaFoldDB" id="A0A844BGT6"/>
<dbReference type="CDD" id="cd12913">
    <property type="entry name" value="PDC1_MCP_like"/>
    <property type="match status" value="1"/>
</dbReference>
<dbReference type="GO" id="GO:0016020">
    <property type="term" value="C:membrane"/>
    <property type="evidence" value="ECO:0007669"/>
    <property type="project" value="UniProtKB-SubCell"/>
</dbReference>
<evidence type="ECO:0000313" key="9">
    <source>
        <dbReference type="Proteomes" id="UP000466730"/>
    </source>
</evidence>
<name>A0A844BGT6_9RHOB</name>
<keyword evidence="9" id="KW-1185">Reference proteome</keyword>
<dbReference type="CDD" id="cd06225">
    <property type="entry name" value="HAMP"/>
    <property type="match status" value="1"/>
</dbReference>
<feature type="domain" description="Methyl-accepting transducer" evidence="6">
    <location>
        <begin position="451"/>
        <end position="680"/>
    </location>
</feature>
<dbReference type="PROSITE" id="PS50885">
    <property type="entry name" value="HAMP"/>
    <property type="match status" value="2"/>
</dbReference>
<dbReference type="Pfam" id="PF00672">
    <property type="entry name" value="HAMP"/>
    <property type="match status" value="1"/>
</dbReference>
<keyword evidence="4" id="KW-0807">Transducer</keyword>
<evidence type="ECO:0000256" key="5">
    <source>
        <dbReference type="SAM" id="Phobius"/>
    </source>
</evidence>
<keyword evidence="2" id="KW-0145">Chemotaxis</keyword>
<organism evidence="8 9">
    <name type="scientific">Rhodovulum strictum</name>
    <dbReference type="NCBI Taxonomy" id="58314"/>
    <lineage>
        <taxon>Bacteria</taxon>
        <taxon>Pseudomonadati</taxon>
        <taxon>Pseudomonadota</taxon>
        <taxon>Alphaproteobacteria</taxon>
        <taxon>Rhodobacterales</taxon>
        <taxon>Paracoccaceae</taxon>
        <taxon>Rhodovulum</taxon>
    </lineage>
</organism>
<dbReference type="SMART" id="SM00304">
    <property type="entry name" value="HAMP"/>
    <property type="match status" value="3"/>
</dbReference>
<evidence type="ECO:0000259" key="6">
    <source>
        <dbReference type="PROSITE" id="PS50111"/>
    </source>
</evidence>
<evidence type="ECO:0000256" key="1">
    <source>
        <dbReference type="ARBA" id="ARBA00004370"/>
    </source>
</evidence>
<evidence type="ECO:0000256" key="4">
    <source>
        <dbReference type="PROSITE-ProRule" id="PRU00284"/>
    </source>
</evidence>
<dbReference type="EMBL" id="WJPO01000018">
    <property type="protein sequence ID" value="MRH21718.1"/>
    <property type="molecule type" value="Genomic_DNA"/>
</dbReference>
<sequence length="713" mass="74018">MGNLFATVSGKLVLAAGAAITAILLAFSVYSGVDASRTVERQVMELATEKAGVVAQKVAVHITEATAAGAALGGSIAGYLGTEGANTANVIEMLKAVPAHNDSLYSAWMAGLPDGTTDAYLGGTEGRNADGVFTPYWTRSAAGPLVFQTFPIVVEEQWFALPMETGQGVITEAYLSTEGRLLTSAAMPIRVEGRIVGIAGVDIVLSDLTAMLGAFDAFPGGRVMLVDEGGKWLANPDSDKLTQAYGDTGGDFVLAALSDGQPRAIRGLPDGSTRLVYPFTAPGMHKTWAAILDVPSAVFTGPVRSAVSDSVLSGALILLMALGTILVASTAMVRRPLARMLAAVDELASGIYDKPVPGADRRDEIGAMAASVEALRQGLLEKEALEAGQDRLRAEQAKVVDTLASSLKGLAQGNLDIEIRDRFPGGYDQLRVDFNEAVARLAGLIRSISDSARSIAASVREITDSSTDLSHRTESSAATLEETAAALNEMTTAVRGAAHGARQADALVADANQKAQTSSGVVDETVSAMSAIEASSEKITTIINVIDDIAFQTNLLALNAGVEAARAGETGRGFAVVASEVRGLAQRSSDAAREITALISQSRSQVSHGVELVGRVDEALQSIIASIGDIARHVGDIATSTDDQASGIDDINVSVAHLDRTQQQNAAMFEETVAACTALDQEARGLSDLVGQFRIASALQEPGWGAPRSNAAA</sequence>
<dbReference type="InterPro" id="IPR004089">
    <property type="entry name" value="MCPsignal_dom"/>
</dbReference>
<dbReference type="OrthoDB" id="8482111at2"/>
<dbReference type="Proteomes" id="UP000466730">
    <property type="component" value="Unassembled WGS sequence"/>
</dbReference>
<dbReference type="CDD" id="cd11386">
    <property type="entry name" value="MCP_signal"/>
    <property type="match status" value="1"/>
</dbReference>
<dbReference type="SMART" id="SM00283">
    <property type="entry name" value="MA"/>
    <property type="match status" value="1"/>
</dbReference>
<comment type="caution">
    <text evidence="8">The sequence shown here is derived from an EMBL/GenBank/DDBJ whole genome shotgun (WGS) entry which is preliminary data.</text>
</comment>
<dbReference type="SUPFAM" id="SSF58104">
    <property type="entry name" value="Methyl-accepting chemotaxis protein (MCP) signaling domain"/>
    <property type="match status" value="1"/>
</dbReference>
<dbReference type="InterPro" id="IPR051310">
    <property type="entry name" value="MCP_chemotaxis"/>
</dbReference>
<proteinExistence type="inferred from homology"/>
<comment type="similarity">
    <text evidence="3">Belongs to the methyl-accepting chemotaxis (MCP) protein family.</text>
</comment>
<feature type="domain" description="HAMP" evidence="7">
    <location>
        <begin position="394"/>
        <end position="446"/>
    </location>
</feature>